<keyword evidence="1" id="KW-0732">Signal</keyword>
<sequence>MRKIFIMMTMLVNGCAAAQSVSAIHGIKYQQQKLHILVTSTGCTTEKSFRLYWQAQNLTIVRVKADHCRRMPHKLWLEFDVPKEKANFTLTNSINQ</sequence>
<reference evidence="2 3" key="1">
    <citation type="submission" date="2023-03" db="EMBL/GenBank/DDBJ databases">
        <title>Draft genome sequence of Thalassotalea insulae KCTC 62186T.</title>
        <authorList>
            <person name="Sawabe T."/>
        </authorList>
    </citation>
    <scope>NUCLEOTIDE SEQUENCE [LARGE SCALE GENOMIC DNA]</scope>
    <source>
        <strain evidence="2 3">KCTC 62186</strain>
    </source>
</reference>
<name>A0ABQ6GWJ9_9GAMM</name>
<accession>A0ABQ6GWJ9</accession>
<organism evidence="2 3">
    <name type="scientific">Thalassotalea insulae</name>
    <dbReference type="NCBI Taxonomy" id="2056778"/>
    <lineage>
        <taxon>Bacteria</taxon>
        <taxon>Pseudomonadati</taxon>
        <taxon>Pseudomonadota</taxon>
        <taxon>Gammaproteobacteria</taxon>
        <taxon>Alteromonadales</taxon>
        <taxon>Colwelliaceae</taxon>
        <taxon>Thalassotalea</taxon>
    </lineage>
</organism>
<evidence type="ECO:0008006" key="4">
    <source>
        <dbReference type="Google" id="ProtNLM"/>
    </source>
</evidence>
<keyword evidence="3" id="KW-1185">Reference proteome</keyword>
<feature type="chain" id="PRO_5046187618" description="DUF3019 domain-containing protein" evidence="1">
    <location>
        <begin position="19"/>
        <end position="96"/>
    </location>
</feature>
<dbReference type="EMBL" id="BSST01000001">
    <property type="protein sequence ID" value="GLX80295.1"/>
    <property type="molecule type" value="Genomic_DNA"/>
</dbReference>
<evidence type="ECO:0000313" key="3">
    <source>
        <dbReference type="Proteomes" id="UP001157186"/>
    </source>
</evidence>
<dbReference type="Proteomes" id="UP001157186">
    <property type="component" value="Unassembled WGS sequence"/>
</dbReference>
<feature type="signal peptide" evidence="1">
    <location>
        <begin position="1"/>
        <end position="18"/>
    </location>
</feature>
<dbReference type="RefSeq" id="WP_284246272.1">
    <property type="nucleotide sequence ID" value="NZ_BSST01000001.1"/>
</dbReference>
<evidence type="ECO:0000256" key="1">
    <source>
        <dbReference type="SAM" id="SignalP"/>
    </source>
</evidence>
<proteinExistence type="predicted"/>
<gene>
    <name evidence="2" type="ORF">tinsulaeT_36350</name>
</gene>
<protein>
    <recommendedName>
        <fullName evidence="4">DUF3019 domain-containing protein</fullName>
    </recommendedName>
</protein>
<comment type="caution">
    <text evidence="2">The sequence shown here is derived from an EMBL/GenBank/DDBJ whole genome shotgun (WGS) entry which is preliminary data.</text>
</comment>
<evidence type="ECO:0000313" key="2">
    <source>
        <dbReference type="EMBL" id="GLX80295.1"/>
    </source>
</evidence>